<feature type="domain" description="Acetophenone carboxylase-like C-terminal" evidence="3">
    <location>
        <begin position="507"/>
        <end position="677"/>
    </location>
</feature>
<dbReference type="RefSeq" id="WP_155312903.1">
    <property type="nucleotide sequence ID" value="NZ_AP021879.1"/>
</dbReference>
<accession>A0A5K8AHI1</accession>
<evidence type="ECO:0000259" key="1">
    <source>
        <dbReference type="Pfam" id="PF01968"/>
    </source>
</evidence>
<sequence>MTDVSGKHISKIGVDLGGTFTDLFSYDAENKTRLCAKVPSTPDDFTRGVLGAIEDSGVNINKIDYFIHGTTIATNAAIEKTYGVTPFITTKGFRDFILIGKYHRESLFDPYQKKPEPLVKRRHIFEITGRLDSSGNVVEPLDAREIESLAQKIREMGVSSVAVGLLNSYANPSHEEEVKAILEKNIPNLFVSLSSTIPKFRALGRFSTAIMRACLQPVVKKYLDKLHERLNEKGFRGRLMMVTNNGGMIDAKLAIERPELLLTSGPASGVSAAMFISESVGNDDLITMDMGGTSCDVSIIEKGQPLITSEYELCFDQPVNVPMLDIRTIGAGGGSIAWIDEGGSLRVGPRSASSFPGPACYGRGGKLPTVTDANIVLGRINDSRIFGKKIHLDVEASKKALESLSPKTGLDLIEIASGILTIVNESMAAALKLVSLDRGRDPREFCLVAFGGAGALHAPFLAQTMGVKKVVIPGDSGIFSAFGAVIMDFKHDYEETFYSPLNEIDLNILNKRYYELDQKSLDSMELQGIDKERIKIYRSSQMRFVGQTYEVETSIPNGTIESHELETITNNFYNEHEKEYGLADRNLPVAFVNLRSTVIGEVDRPNIEMLHANRKMTEEVRLGSRSVYFDGSGFIETEVFDRRMLPVETRVNGPAVIEDEASTTIVAPGMTAQIDGCKNIIINLN</sequence>
<dbReference type="Pfam" id="PF19278">
    <property type="entry name" value="Hydant_A_C"/>
    <property type="match status" value="1"/>
</dbReference>
<evidence type="ECO:0000259" key="3">
    <source>
        <dbReference type="Pfam" id="PF19278"/>
    </source>
</evidence>
<dbReference type="AlphaFoldDB" id="A0A5K8AHI1"/>
<evidence type="ECO:0000313" key="5">
    <source>
        <dbReference type="Proteomes" id="UP000422108"/>
    </source>
</evidence>
<dbReference type="PANTHER" id="PTHR11365">
    <property type="entry name" value="5-OXOPROLINASE RELATED"/>
    <property type="match status" value="1"/>
</dbReference>
<feature type="domain" description="Hydantoinase A/oxoprolinase" evidence="1">
    <location>
        <begin position="205"/>
        <end position="492"/>
    </location>
</feature>
<dbReference type="GO" id="GO:0006749">
    <property type="term" value="P:glutathione metabolic process"/>
    <property type="evidence" value="ECO:0007669"/>
    <property type="project" value="TreeGrafter"/>
</dbReference>
<dbReference type="SUPFAM" id="SSF53067">
    <property type="entry name" value="Actin-like ATPase domain"/>
    <property type="match status" value="1"/>
</dbReference>
<dbReference type="InterPro" id="IPR008040">
    <property type="entry name" value="Hydant_A_N"/>
</dbReference>
<reference evidence="4 5" key="1">
    <citation type="submission" date="2019-11" db="EMBL/GenBank/DDBJ databases">
        <title>Comparative genomics of hydrocarbon-degrading Desulfosarcina strains.</title>
        <authorList>
            <person name="Watanabe M."/>
            <person name="Kojima H."/>
            <person name="Fukui M."/>
        </authorList>
    </citation>
    <scope>NUCLEOTIDE SEQUENCE [LARGE SCALE GENOMIC DNA]</scope>
    <source>
        <strain evidence="5">oXyS1</strain>
    </source>
</reference>
<dbReference type="InterPro" id="IPR043129">
    <property type="entry name" value="ATPase_NBD"/>
</dbReference>
<evidence type="ECO:0000313" key="4">
    <source>
        <dbReference type="EMBL" id="BBO92117.1"/>
    </source>
</evidence>
<protein>
    <submittedName>
        <fullName evidence="4">N-methylhydantoinase A</fullName>
    </submittedName>
</protein>
<dbReference type="InterPro" id="IPR002821">
    <property type="entry name" value="Hydantoinase_A"/>
</dbReference>
<feature type="domain" description="Hydantoinase/oxoprolinase N-terminal" evidence="2">
    <location>
        <begin position="11"/>
        <end position="185"/>
    </location>
</feature>
<dbReference type="InterPro" id="IPR049517">
    <property type="entry name" value="ACX-like_C"/>
</dbReference>
<dbReference type="EMBL" id="AP021879">
    <property type="protein sequence ID" value="BBO92117.1"/>
    <property type="molecule type" value="Genomic_DNA"/>
</dbReference>
<keyword evidence="5" id="KW-1185">Reference proteome</keyword>
<organism evidence="4 5">
    <name type="scientific">Desulfosarcina ovata subsp. ovata</name>
    <dbReference type="NCBI Taxonomy" id="2752305"/>
    <lineage>
        <taxon>Bacteria</taxon>
        <taxon>Pseudomonadati</taxon>
        <taxon>Thermodesulfobacteriota</taxon>
        <taxon>Desulfobacteria</taxon>
        <taxon>Desulfobacterales</taxon>
        <taxon>Desulfosarcinaceae</taxon>
        <taxon>Desulfosarcina</taxon>
    </lineage>
</organism>
<gene>
    <name evidence="4" type="primary">hyuA</name>
    <name evidence="4" type="ORF">DSCOOX_52970</name>
</gene>
<dbReference type="Proteomes" id="UP000422108">
    <property type="component" value="Chromosome"/>
</dbReference>
<dbReference type="InterPro" id="IPR045079">
    <property type="entry name" value="Oxoprolinase-like"/>
</dbReference>
<evidence type="ECO:0000259" key="2">
    <source>
        <dbReference type="Pfam" id="PF05378"/>
    </source>
</evidence>
<dbReference type="Pfam" id="PF05378">
    <property type="entry name" value="Hydant_A_N"/>
    <property type="match status" value="1"/>
</dbReference>
<dbReference type="GO" id="GO:0017168">
    <property type="term" value="F:5-oxoprolinase (ATP-hydrolyzing) activity"/>
    <property type="evidence" value="ECO:0007669"/>
    <property type="project" value="TreeGrafter"/>
</dbReference>
<dbReference type="GO" id="GO:0005829">
    <property type="term" value="C:cytosol"/>
    <property type="evidence" value="ECO:0007669"/>
    <property type="project" value="TreeGrafter"/>
</dbReference>
<proteinExistence type="predicted"/>
<dbReference type="PANTHER" id="PTHR11365:SF23">
    <property type="entry name" value="HYPOTHETICAL 5-OXOPROLINASE (EUROFUNG)-RELATED"/>
    <property type="match status" value="1"/>
</dbReference>
<dbReference type="Pfam" id="PF01968">
    <property type="entry name" value="Hydantoinase_A"/>
    <property type="match status" value="1"/>
</dbReference>
<name>A0A5K8AHI1_9BACT</name>